<evidence type="ECO:0000256" key="6">
    <source>
        <dbReference type="ARBA" id="ARBA00022496"/>
    </source>
</evidence>
<dbReference type="Proteomes" id="UP000774326">
    <property type="component" value="Unassembled WGS sequence"/>
</dbReference>
<evidence type="ECO:0000256" key="8">
    <source>
        <dbReference type="ARBA" id="ARBA00023002"/>
    </source>
</evidence>
<dbReference type="GO" id="GO:0034986">
    <property type="term" value="F:iron chaperone activity"/>
    <property type="evidence" value="ECO:0007669"/>
    <property type="project" value="TreeGrafter"/>
</dbReference>
<dbReference type="GO" id="GO:0016226">
    <property type="term" value="P:iron-sulfur cluster assembly"/>
    <property type="evidence" value="ECO:0007669"/>
    <property type="project" value="InterPro"/>
</dbReference>
<evidence type="ECO:0000256" key="5">
    <source>
        <dbReference type="ARBA" id="ARBA00022448"/>
    </source>
</evidence>
<sequence length="172" mass="19202">MFRNQLQRIALFSTRSSLLRVTIRSSKIKVTPTLLPTSISQTRQYSVTTQGIPTTSQITELTPNEFHSISGEYLETLFDHLEYLGESNPSIDVEYSQGVLTLDLPPNGTYVINKQPPNKQIWLSSPVSGPDRFDLVEGKWVSLRNGLKLGDVLREEISGVIGEQVPLEGLDD</sequence>
<dbReference type="EMBL" id="JAEUBG010000552">
    <property type="protein sequence ID" value="KAH3688007.1"/>
    <property type="molecule type" value="Genomic_DNA"/>
</dbReference>
<dbReference type="SMART" id="SM01219">
    <property type="entry name" value="Frataxin_Cyay"/>
    <property type="match status" value="1"/>
</dbReference>
<dbReference type="PROSITE" id="PS01344">
    <property type="entry name" value="FRATAXIN_1"/>
    <property type="match status" value="1"/>
</dbReference>
<accession>A0A9P8QBJ0</accession>
<dbReference type="PANTHER" id="PTHR16821">
    <property type="entry name" value="FRATAXIN"/>
    <property type="match status" value="1"/>
</dbReference>
<comment type="caution">
    <text evidence="13">The sequence shown here is derived from an EMBL/GenBank/DDBJ whole genome shotgun (WGS) entry which is preliminary data.</text>
</comment>
<dbReference type="SUPFAM" id="SSF55387">
    <property type="entry name" value="Frataxin/Nqo15-like"/>
    <property type="match status" value="1"/>
</dbReference>
<keyword evidence="8" id="KW-0560">Oxidoreductase</keyword>
<dbReference type="GO" id="GO:0006879">
    <property type="term" value="P:intracellular iron ion homeostasis"/>
    <property type="evidence" value="ECO:0007669"/>
    <property type="project" value="UniProtKB-KW"/>
</dbReference>
<dbReference type="GO" id="GO:0008199">
    <property type="term" value="F:ferric iron binding"/>
    <property type="evidence" value="ECO:0007669"/>
    <property type="project" value="InterPro"/>
</dbReference>
<dbReference type="OrthoDB" id="1897642at2759"/>
<keyword evidence="9" id="KW-0408">Iron</keyword>
<keyword evidence="14" id="KW-1185">Reference proteome</keyword>
<evidence type="ECO:0000256" key="3">
    <source>
        <dbReference type="ARBA" id="ARBA00013107"/>
    </source>
</evidence>
<dbReference type="PANTHER" id="PTHR16821:SF2">
    <property type="entry name" value="FRATAXIN, MITOCHONDRIAL"/>
    <property type="match status" value="1"/>
</dbReference>
<dbReference type="AlphaFoldDB" id="A0A9P8QBJ0"/>
<keyword evidence="11" id="KW-0496">Mitochondrion</keyword>
<evidence type="ECO:0000256" key="12">
    <source>
        <dbReference type="ARBA" id="ARBA00047990"/>
    </source>
</evidence>
<dbReference type="GO" id="GO:0006826">
    <property type="term" value="P:iron ion transport"/>
    <property type="evidence" value="ECO:0007669"/>
    <property type="project" value="UniProtKB-KW"/>
</dbReference>
<gene>
    <name evidence="13" type="ORF">WICPIJ_001001</name>
</gene>
<dbReference type="GO" id="GO:0008198">
    <property type="term" value="F:ferrous iron binding"/>
    <property type="evidence" value="ECO:0007669"/>
    <property type="project" value="TreeGrafter"/>
</dbReference>
<reference evidence="13" key="1">
    <citation type="journal article" date="2021" name="Open Biol.">
        <title>Shared evolutionary footprints suggest mitochondrial oxidative damage underlies multiple complex I losses in fungi.</title>
        <authorList>
            <person name="Schikora-Tamarit M.A."/>
            <person name="Marcet-Houben M."/>
            <person name="Nosek J."/>
            <person name="Gabaldon T."/>
        </authorList>
    </citation>
    <scope>NUCLEOTIDE SEQUENCE</scope>
    <source>
        <strain evidence="13">CBS2887</strain>
    </source>
</reference>
<reference evidence="13" key="2">
    <citation type="submission" date="2021-01" db="EMBL/GenBank/DDBJ databases">
        <authorList>
            <person name="Schikora-Tamarit M.A."/>
        </authorList>
    </citation>
    <scope>NUCLEOTIDE SEQUENCE</scope>
    <source>
        <strain evidence="13">CBS2887</strain>
    </source>
</reference>
<organism evidence="13 14">
    <name type="scientific">Wickerhamomyces pijperi</name>
    <name type="common">Yeast</name>
    <name type="synonym">Pichia pijperi</name>
    <dbReference type="NCBI Taxonomy" id="599730"/>
    <lineage>
        <taxon>Eukaryota</taxon>
        <taxon>Fungi</taxon>
        <taxon>Dikarya</taxon>
        <taxon>Ascomycota</taxon>
        <taxon>Saccharomycotina</taxon>
        <taxon>Saccharomycetes</taxon>
        <taxon>Phaffomycetales</taxon>
        <taxon>Wickerhamomycetaceae</taxon>
        <taxon>Wickerhamomyces</taxon>
    </lineage>
</organism>
<dbReference type="GO" id="GO:0004322">
    <property type="term" value="F:ferroxidase activity"/>
    <property type="evidence" value="ECO:0007669"/>
    <property type="project" value="UniProtKB-EC"/>
</dbReference>
<dbReference type="InterPro" id="IPR036524">
    <property type="entry name" value="Frataxin/CyaY_sf"/>
</dbReference>
<keyword evidence="6" id="KW-0410">Iron transport</keyword>
<evidence type="ECO:0000256" key="9">
    <source>
        <dbReference type="ARBA" id="ARBA00023004"/>
    </source>
</evidence>
<evidence type="ECO:0000313" key="13">
    <source>
        <dbReference type="EMBL" id="KAH3688007.1"/>
    </source>
</evidence>
<dbReference type="InterPro" id="IPR020895">
    <property type="entry name" value="Frataxin_CS"/>
</dbReference>
<dbReference type="EC" id="1.16.3.1" evidence="3"/>
<protein>
    <recommendedName>
        <fullName evidence="3">ferroxidase</fullName>
        <ecNumber evidence="3">1.16.3.1</ecNumber>
    </recommendedName>
</protein>
<comment type="similarity">
    <text evidence="2">Belongs to the frataxin family.</text>
</comment>
<comment type="catalytic activity">
    <reaction evidence="12">
        <text>4 Fe(2+) + O2 + 4 H(+) = 4 Fe(3+) + 2 H2O</text>
        <dbReference type="Rhea" id="RHEA:11148"/>
        <dbReference type="ChEBI" id="CHEBI:15377"/>
        <dbReference type="ChEBI" id="CHEBI:15378"/>
        <dbReference type="ChEBI" id="CHEBI:15379"/>
        <dbReference type="ChEBI" id="CHEBI:29033"/>
        <dbReference type="ChEBI" id="CHEBI:29034"/>
        <dbReference type="EC" id="1.16.3.1"/>
    </reaction>
</comment>
<dbReference type="InterPro" id="IPR002908">
    <property type="entry name" value="Frataxin/CyaY"/>
</dbReference>
<evidence type="ECO:0000256" key="10">
    <source>
        <dbReference type="ARBA" id="ARBA00023065"/>
    </source>
</evidence>
<evidence type="ECO:0000256" key="7">
    <source>
        <dbReference type="ARBA" id="ARBA00022946"/>
    </source>
</evidence>
<evidence type="ECO:0000256" key="1">
    <source>
        <dbReference type="ARBA" id="ARBA00004173"/>
    </source>
</evidence>
<keyword evidence="4" id="KW-0409">Iron storage</keyword>
<keyword evidence="5" id="KW-0813">Transport</keyword>
<dbReference type="GO" id="GO:0005739">
    <property type="term" value="C:mitochondrion"/>
    <property type="evidence" value="ECO:0007669"/>
    <property type="project" value="UniProtKB-SubCell"/>
</dbReference>
<evidence type="ECO:0000256" key="11">
    <source>
        <dbReference type="ARBA" id="ARBA00023128"/>
    </source>
</evidence>
<evidence type="ECO:0000256" key="2">
    <source>
        <dbReference type="ARBA" id="ARBA00008183"/>
    </source>
</evidence>
<dbReference type="PROSITE" id="PS50810">
    <property type="entry name" value="FRATAXIN_2"/>
    <property type="match status" value="1"/>
</dbReference>
<proteinExistence type="inferred from homology"/>
<dbReference type="GO" id="GO:0051537">
    <property type="term" value="F:2 iron, 2 sulfur cluster binding"/>
    <property type="evidence" value="ECO:0007669"/>
    <property type="project" value="TreeGrafter"/>
</dbReference>
<dbReference type="InterPro" id="IPR017789">
    <property type="entry name" value="Frataxin"/>
</dbReference>
<keyword evidence="10" id="KW-0406">Ion transport</keyword>
<dbReference type="NCBIfam" id="TIGR03421">
    <property type="entry name" value="FeS_CyaY"/>
    <property type="match status" value="1"/>
</dbReference>
<name>A0A9P8QBJ0_WICPI</name>
<dbReference type="NCBIfam" id="TIGR03422">
    <property type="entry name" value="mito_frataxin"/>
    <property type="match status" value="1"/>
</dbReference>
<dbReference type="Pfam" id="PF01491">
    <property type="entry name" value="Frataxin_Cyay"/>
    <property type="match status" value="1"/>
</dbReference>
<evidence type="ECO:0000313" key="14">
    <source>
        <dbReference type="Proteomes" id="UP000774326"/>
    </source>
</evidence>
<dbReference type="Gene3D" id="3.30.920.10">
    <property type="entry name" value="Frataxin/CyaY"/>
    <property type="match status" value="1"/>
</dbReference>
<keyword evidence="7" id="KW-0809">Transit peptide</keyword>
<evidence type="ECO:0000256" key="4">
    <source>
        <dbReference type="ARBA" id="ARBA00022434"/>
    </source>
</evidence>
<comment type="subcellular location">
    <subcellularLocation>
        <location evidence="1">Mitochondrion</location>
    </subcellularLocation>
</comment>